<comment type="caution">
    <text evidence="3">The sequence shown here is derived from an EMBL/GenBank/DDBJ whole genome shotgun (WGS) entry which is preliminary data.</text>
</comment>
<organism evidence="3 4">
    <name type="scientific">Bacillus thermozeamaize</name>
    <dbReference type="NCBI Taxonomy" id="230954"/>
    <lineage>
        <taxon>Bacteria</taxon>
        <taxon>Bacillati</taxon>
        <taxon>Bacillota</taxon>
        <taxon>Bacilli</taxon>
        <taxon>Bacillales</taxon>
        <taxon>Bacillaceae</taxon>
        <taxon>Bacillus</taxon>
    </lineage>
</organism>
<reference evidence="4" key="1">
    <citation type="submission" date="2016-06" db="EMBL/GenBank/DDBJ databases">
        <authorList>
            <person name="Nascimento L."/>
            <person name="Pereira R.V."/>
            <person name="Martins L.F."/>
            <person name="Quaggio R.B."/>
            <person name="Silva A.M."/>
            <person name="Setubal J.C."/>
        </authorList>
    </citation>
    <scope>NUCLEOTIDE SEQUENCE [LARGE SCALE GENOMIC DNA]</scope>
</reference>
<dbReference type="Gene3D" id="3.90.226.10">
    <property type="entry name" value="2-enoyl-CoA Hydratase, Chain A, domain 1"/>
    <property type="match status" value="2"/>
</dbReference>
<feature type="domain" description="CoA carboxyltransferase N-terminal" evidence="1">
    <location>
        <begin position="3"/>
        <end position="257"/>
    </location>
</feature>
<dbReference type="PROSITE" id="PS50980">
    <property type="entry name" value="COA_CT_NTER"/>
    <property type="match status" value="1"/>
</dbReference>
<sequence length="513" mass="55946">MTIGSLVAELEEKKERIRREMGGAAAIERQHQRGKLTARERISLLFDPGTFEEMGILDYQLGGDPAKTAADGVITGTGKIQGRPACVVAYDFTVMAGSMGRSGGVKAARMREWAMKHRIPLIWLIDSAGARIQESANSLFAQTGDIFFEQVMMSGVIPQVCAVMGPGFAGTAYIPALSDFVPMVKGTSFLGLGGPPLVKAAIGEEISEEELGGSRIHCEISGVGDLEVEDDAACIQAVRDYLSYFPLNCQELPPVLPTDDPIDRSCERISELVPLATNKPFDMLELIREIVDHGQVFEIKPKWARNMITALARIGGHSVGIVANQPKWMGGAIDVNASDKAARFINLCDAFNIPLLFLVDTPAFLIGSAVEKAGIIRHGAKFLHATASATVPKFTVVVRKAFGAGYYVMNGRAYEPDLFVAYPNAQISLMGAEGAVNIIFRREIAQAEDPEARRRELIEEYRRRISTDMVAGAALVDEIINPADTRRILASALERTRGKHVERPWKRRPVLPV</sequence>
<dbReference type="InterPro" id="IPR011762">
    <property type="entry name" value="COA_CT_N"/>
</dbReference>
<dbReference type="InterPro" id="IPR029045">
    <property type="entry name" value="ClpP/crotonase-like_dom_sf"/>
</dbReference>
<evidence type="ECO:0000259" key="2">
    <source>
        <dbReference type="PROSITE" id="PS50989"/>
    </source>
</evidence>
<dbReference type="PROSITE" id="PS50989">
    <property type="entry name" value="COA_CT_CTER"/>
    <property type="match status" value="1"/>
</dbReference>
<feature type="domain" description="CoA carboxyltransferase C-terminal" evidence="2">
    <location>
        <begin position="261"/>
        <end position="507"/>
    </location>
</feature>
<gene>
    <name evidence="3" type="ORF">BAA01_15485</name>
</gene>
<dbReference type="Proteomes" id="UP000196475">
    <property type="component" value="Unassembled WGS sequence"/>
</dbReference>
<evidence type="ECO:0000313" key="4">
    <source>
        <dbReference type="Proteomes" id="UP000196475"/>
    </source>
</evidence>
<evidence type="ECO:0000313" key="3">
    <source>
        <dbReference type="EMBL" id="OUM86868.1"/>
    </source>
</evidence>
<dbReference type="InterPro" id="IPR034733">
    <property type="entry name" value="AcCoA_carboxyl_beta"/>
</dbReference>
<dbReference type="SUPFAM" id="SSF52096">
    <property type="entry name" value="ClpP/crotonase"/>
    <property type="match status" value="2"/>
</dbReference>
<dbReference type="AlphaFoldDB" id="A0A1Y3PP17"/>
<proteinExistence type="predicted"/>
<name>A0A1Y3PP17_9BACI</name>
<evidence type="ECO:0000259" key="1">
    <source>
        <dbReference type="PROSITE" id="PS50980"/>
    </source>
</evidence>
<dbReference type="InterPro" id="IPR051047">
    <property type="entry name" value="AccD/PCCB"/>
</dbReference>
<dbReference type="PANTHER" id="PTHR43842">
    <property type="entry name" value="PROPIONYL-COA CARBOXYLASE BETA CHAIN"/>
    <property type="match status" value="1"/>
</dbReference>
<dbReference type="PANTHER" id="PTHR43842:SF2">
    <property type="entry name" value="PROPIONYL-COA CARBOXYLASE BETA CHAIN, MITOCHONDRIAL"/>
    <property type="match status" value="1"/>
</dbReference>
<dbReference type="GO" id="GO:0004658">
    <property type="term" value="F:propionyl-CoA carboxylase activity"/>
    <property type="evidence" value="ECO:0007669"/>
    <property type="project" value="TreeGrafter"/>
</dbReference>
<protein>
    <submittedName>
        <fullName evidence="3">Propionyl-CoA carboxylase</fullName>
    </submittedName>
</protein>
<dbReference type="EMBL" id="LZRT01000085">
    <property type="protein sequence ID" value="OUM86868.1"/>
    <property type="molecule type" value="Genomic_DNA"/>
</dbReference>
<accession>A0A1Y3PP17</accession>
<dbReference type="Pfam" id="PF01039">
    <property type="entry name" value="Carboxyl_trans"/>
    <property type="match status" value="1"/>
</dbReference>
<dbReference type="InterPro" id="IPR011763">
    <property type="entry name" value="COA_CT_C"/>
</dbReference>